<protein>
    <recommendedName>
        <fullName evidence="3">GAG-pre-integrase domain-containing protein</fullName>
    </recommendedName>
</protein>
<proteinExistence type="predicted"/>
<dbReference type="EMBL" id="JBBNAE010000006">
    <property type="protein sequence ID" value="KAK9115952.1"/>
    <property type="molecule type" value="Genomic_DNA"/>
</dbReference>
<reference evidence="1 2" key="1">
    <citation type="submission" date="2024-01" db="EMBL/GenBank/DDBJ databases">
        <title>Genome assemblies of Stephania.</title>
        <authorList>
            <person name="Yang L."/>
        </authorList>
    </citation>
    <scope>NUCLEOTIDE SEQUENCE [LARGE SCALE GENOMIC DNA]</scope>
    <source>
        <strain evidence="1">QJT</strain>
        <tissue evidence="1">Leaf</tissue>
    </source>
</reference>
<dbReference type="AlphaFoldDB" id="A0AAP0IK08"/>
<comment type="caution">
    <text evidence="1">The sequence shown here is derived from an EMBL/GenBank/DDBJ whole genome shotgun (WGS) entry which is preliminary data.</text>
</comment>
<evidence type="ECO:0008006" key="3">
    <source>
        <dbReference type="Google" id="ProtNLM"/>
    </source>
</evidence>
<keyword evidence="2" id="KW-1185">Reference proteome</keyword>
<accession>A0AAP0IK08</accession>
<name>A0AAP0IK08_9MAGN</name>
<evidence type="ECO:0000313" key="2">
    <source>
        <dbReference type="Proteomes" id="UP001417504"/>
    </source>
</evidence>
<gene>
    <name evidence="1" type="ORF">Sjap_014899</name>
</gene>
<organism evidence="1 2">
    <name type="scientific">Stephania japonica</name>
    <dbReference type="NCBI Taxonomy" id="461633"/>
    <lineage>
        <taxon>Eukaryota</taxon>
        <taxon>Viridiplantae</taxon>
        <taxon>Streptophyta</taxon>
        <taxon>Embryophyta</taxon>
        <taxon>Tracheophyta</taxon>
        <taxon>Spermatophyta</taxon>
        <taxon>Magnoliopsida</taxon>
        <taxon>Ranunculales</taxon>
        <taxon>Menispermaceae</taxon>
        <taxon>Menispermoideae</taxon>
        <taxon>Cissampelideae</taxon>
        <taxon>Stephania</taxon>
    </lineage>
</organism>
<evidence type="ECO:0000313" key="1">
    <source>
        <dbReference type="EMBL" id="KAK9115952.1"/>
    </source>
</evidence>
<dbReference type="Proteomes" id="UP001417504">
    <property type="component" value="Unassembled WGS sequence"/>
</dbReference>
<sequence>MFLLTITIACIPISEIKDLQSSQVLAVGKVIAGLYIIDSASFTPEILQSFSDLPKHLNTLASCNLASPIFSWHHRLGHPSYVVANHLDSFIPANVLDHHVSPCDVRRQSKQCRLSFPLSTVNSNFIFQLLRMDGCMVSL</sequence>